<sequence length="368" mass="40636">MQYVEVVVVVVVVVVMMRGGAFKSWNTRHPDRHSVTAEPSCIMHQTMRAAPCAWLVFLLLAPNLLSATADKCKSSDVNLSEGEEKKVDTSYGGYVTWQSLFLHLKEGFKGMDLKISGGSGEVIMSFDAEIECFRQGTHWYKMHFTCGYTVDSEYVWCAIVGGDCRWHCSKKYTSNGSIKLIVIAKGPSEWKLDTPNLDTCPRRDVTWLTRNRNHSMGIVACNLKDAAMPGDDSTMVLAVVLPVVVLVVLVAVIVMVMKKSNSCQERIPFLMPTRHTPRMRSLPAASPPWHAPAAAPSKPTHIAGPRKAAPFVAPRKREATPTTSLSEESNASSPCSGSEHTYQDMSDLSNYYLSVKPVPCQKPDVVEQ</sequence>
<keyword evidence="4" id="KW-1185">Reference proteome</keyword>
<gene>
    <name evidence="3" type="ORF">O3P69_002487</name>
</gene>
<proteinExistence type="predicted"/>
<accession>A0AAW0UP06</accession>
<dbReference type="Proteomes" id="UP001487740">
    <property type="component" value="Unassembled WGS sequence"/>
</dbReference>
<keyword evidence="2" id="KW-0472">Membrane</keyword>
<keyword evidence="2" id="KW-1133">Transmembrane helix</keyword>
<name>A0AAW0UP06_SCYPA</name>
<organism evidence="3 4">
    <name type="scientific">Scylla paramamosain</name>
    <name type="common">Mud crab</name>
    <dbReference type="NCBI Taxonomy" id="85552"/>
    <lineage>
        <taxon>Eukaryota</taxon>
        <taxon>Metazoa</taxon>
        <taxon>Ecdysozoa</taxon>
        <taxon>Arthropoda</taxon>
        <taxon>Crustacea</taxon>
        <taxon>Multicrustacea</taxon>
        <taxon>Malacostraca</taxon>
        <taxon>Eumalacostraca</taxon>
        <taxon>Eucarida</taxon>
        <taxon>Decapoda</taxon>
        <taxon>Pleocyemata</taxon>
        <taxon>Brachyura</taxon>
        <taxon>Eubrachyura</taxon>
        <taxon>Portunoidea</taxon>
        <taxon>Portunidae</taxon>
        <taxon>Portuninae</taxon>
        <taxon>Scylla</taxon>
    </lineage>
</organism>
<protein>
    <submittedName>
        <fullName evidence="3">Uncharacterized protein</fullName>
    </submittedName>
</protein>
<feature type="compositionally biased region" description="Polar residues" evidence="1">
    <location>
        <begin position="320"/>
        <end position="342"/>
    </location>
</feature>
<evidence type="ECO:0000256" key="1">
    <source>
        <dbReference type="SAM" id="MobiDB-lite"/>
    </source>
</evidence>
<evidence type="ECO:0000256" key="2">
    <source>
        <dbReference type="SAM" id="Phobius"/>
    </source>
</evidence>
<evidence type="ECO:0000313" key="3">
    <source>
        <dbReference type="EMBL" id="KAK8400716.1"/>
    </source>
</evidence>
<reference evidence="3 4" key="1">
    <citation type="submission" date="2023-03" db="EMBL/GenBank/DDBJ databases">
        <title>High-quality genome of Scylla paramamosain provides insights in environmental adaptation.</title>
        <authorList>
            <person name="Zhang L."/>
        </authorList>
    </citation>
    <scope>NUCLEOTIDE SEQUENCE [LARGE SCALE GENOMIC DNA]</scope>
    <source>
        <strain evidence="3">LZ_2023a</strain>
        <tissue evidence="3">Muscle</tissue>
    </source>
</reference>
<dbReference type="AlphaFoldDB" id="A0AAW0UP06"/>
<dbReference type="EMBL" id="JARAKH010000009">
    <property type="protein sequence ID" value="KAK8400716.1"/>
    <property type="molecule type" value="Genomic_DNA"/>
</dbReference>
<feature type="transmembrane region" description="Helical" evidence="2">
    <location>
        <begin position="46"/>
        <end position="65"/>
    </location>
</feature>
<comment type="caution">
    <text evidence="3">The sequence shown here is derived from an EMBL/GenBank/DDBJ whole genome shotgun (WGS) entry which is preliminary data.</text>
</comment>
<feature type="transmembrane region" description="Helical" evidence="2">
    <location>
        <begin position="6"/>
        <end position="25"/>
    </location>
</feature>
<keyword evidence="2" id="KW-0812">Transmembrane</keyword>
<feature type="region of interest" description="Disordered" evidence="1">
    <location>
        <begin position="278"/>
        <end position="342"/>
    </location>
</feature>
<feature type="transmembrane region" description="Helical" evidence="2">
    <location>
        <begin position="235"/>
        <end position="257"/>
    </location>
</feature>
<evidence type="ECO:0000313" key="4">
    <source>
        <dbReference type="Proteomes" id="UP001487740"/>
    </source>
</evidence>